<dbReference type="Proteomes" id="UP001152607">
    <property type="component" value="Unassembled WGS sequence"/>
</dbReference>
<proteinExistence type="predicted"/>
<name>A0A9W4UK62_9PLEO</name>
<reference evidence="1" key="1">
    <citation type="submission" date="2023-01" db="EMBL/GenBank/DDBJ databases">
        <authorList>
            <person name="Van Ghelder C."/>
            <person name="Rancurel C."/>
        </authorList>
    </citation>
    <scope>NUCLEOTIDE SEQUENCE</scope>
    <source>
        <strain evidence="1">CNCM I-4278</strain>
    </source>
</reference>
<dbReference type="AlphaFoldDB" id="A0A9W4UK62"/>
<organism evidence="1 2">
    <name type="scientific">Periconia digitata</name>
    <dbReference type="NCBI Taxonomy" id="1303443"/>
    <lineage>
        <taxon>Eukaryota</taxon>
        <taxon>Fungi</taxon>
        <taxon>Dikarya</taxon>
        <taxon>Ascomycota</taxon>
        <taxon>Pezizomycotina</taxon>
        <taxon>Dothideomycetes</taxon>
        <taxon>Pleosporomycetidae</taxon>
        <taxon>Pleosporales</taxon>
        <taxon>Massarineae</taxon>
        <taxon>Periconiaceae</taxon>
        <taxon>Periconia</taxon>
    </lineage>
</organism>
<keyword evidence="2" id="KW-1185">Reference proteome</keyword>
<comment type="caution">
    <text evidence="1">The sequence shown here is derived from an EMBL/GenBank/DDBJ whole genome shotgun (WGS) entry which is preliminary data.</text>
</comment>
<sequence>MNSNYRFLRNRIPCSLFMTLSNCTGLVRVSWKTLLVLLNFEVTQYAYYSISLPYLSNKLVHLHLNYLLQYAIWLSNPSSQASCLGKLKCKDSTGRVPGYRLLAITSIETSDVR</sequence>
<accession>A0A9W4UK62</accession>
<gene>
    <name evidence="1" type="ORF">PDIGIT_LOCUS10577</name>
</gene>
<dbReference type="EMBL" id="CAOQHR010000007">
    <property type="protein sequence ID" value="CAI6337465.1"/>
    <property type="molecule type" value="Genomic_DNA"/>
</dbReference>
<protein>
    <submittedName>
        <fullName evidence="1">Uncharacterized protein</fullName>
    </submittedName>
</protein>
<evidence type="ECO:0000313" key="2">
    <source>
        <dbReference type="Proteomes" id="UP001152607"/>
    </source>
</evidence>
<evidence type="ECO:0000313" key="1">
    <source>
        <dbReference type="EMBL" id="CAI6337465.1"/>
    </source>
</evidence>